<dbReference type="RefSeq" id="WP_181828291.1">
    <property type="nucleotide sequence ID" value="NZ_JACERI010000001.1"/>
</dbReference>
<protein>
    <submittedName>
        <fullName evidence="2">Uncharacterized protein</fullName>
    </submittedName>
</protein>
<dbReference type="Proteomes" id="UP000530038">
    <property type="component" value="Unassembled WGS sequence"/>
</dbReference>
<evidence type="ECO:0000256" key="1">
    <source>
        <dbReference type="SAM" id="Phobius"/>
    </source>
</evidence>
<dbReference type="EMBL" id="JACERK010000001">
    <property type="protein sequence ID" value="MBA5230574.1"/>
    <property type="molecule type" value="Genomic_DNA"/>
</dbReference>
<keyword evidence="1" id="KW-1133">Transmembrane helix</keyword>
<proteinExistence type="predicted"/>
<organism evidence="2 3">
    <name type="scientific">Pectobacterium aroidearum</name>
    <dbReference type="NCBI Taxonomy" id="1201031"/>
    <lineage>
        <taxon>Bacteria</taxon>
        <taxon>Pseudomonadati</taxon>
        <taxon>Pseudomonadota</taxon>
        <taxon>Gammaproteobacteria</taxon>
        <taxon>Enterobacterales</taxon>
        <taxon>Pectobacteriaceae</taxon>
        <taxon>Pectobacterium</taxon>
    </lineage>
</organism>
<keyword evidence="1" id="KW-0472">Membrane</keyword>
<gene>
    <name evidence="2" type="ORF">H2Y56_00390</name>
</gene>
<evidence type="ECO:0000313" key="3">
    <source>
        <dbReference type="Proteomes" id="UP000530038"/>
    </source>
</evidence>
<feature type="transmembrane region" description="Helical" evidence="1">
    <location>
        <begin position="202"/>
        <end position="222"/>
    </location>
</feature>
<keyword evidence="1" id="KW-0812">Transmembrane</keyword>
<sequence>MRNLLKETHDRILREENNSYIRRVSWLDLHDKVYYFFQFLESNKNADIFGSFYFSSNQDYTPYSENRNIYRLNSLNQIQIHTGHRISSIYHAGKGNKLEVIYEKASTLWFSQDITGGVAVFLSPYISSTHRVDEENVLIKYYHQPTSITNKEVKKILKTYIKYCEATMAFSTGKRGLYFFRLWLQFKDLRNRKKIKAFSIKIIAQALALLLAGLGVVATLYTGNVIKF</sequence>
<comment type="caution">
    <text evidence="2">The sequence shown here is derived from an EMBL/GenBank/DDBJ whole genome shotgun (WGS) entry which is preliminary data.</text>
</comment>
<accession>A0ABR5Z7M9</accession>
<name>A0ABR5Z7M9_9GAMM</name>
<reference evidence="2 3" key="1">
    <citation type="submission" date="2020-07" db="EMBL/GenBank/DDBJ databases">
        <title>Characterization of Pectobacterium aroidearum strains causing soft rot on Amorphophallus konjac.</title>
        <authorList>
            <person name="Xie H."/>
        </authorList>
    </citation>
    <scope>NUCLEOTIDE SEQUENCE [LARGE SCALE GENOMIC DNA]</scope>
    <source>
        <strain evidence="2 3">MY10</strain>
    </source>
</reference>
<evidence type="ECO:0000313" key="2">
    <source>
        <dbReference type="EMBL" id="MBA5230574.1"/>
    </source>
</evidence>
<keyword evidence="3" id="KW-1185">Reference proteome</keyword>